<evidence type="ECO:0000256" key="3">
    <source>
        <dbReference type="ARBA" id="ARBA00022741"/>
    </source>
</evidence>
<dbReference type="RefSeq" id="WP_090774376.1">
    <property type="nucleotide sequence ID" value="NZ_FMYM01000001.1"/>
</dbReference>
<reference evidence="7" key="1">
    <citation type="submission" date="2016-09" db="EMBL/GenBank/DDBJ databases">
        <authorList>
            <person name="Varghese N."/>
            <person name="Submissions S."/>
        </authorList>
    </citation>
    <scope>NUCLEOTIDE SEQUENCE [LARGE SCALE GENOMIC DNA]</scope>
    <source>
        <strain evidence="7">25nlg</strain>
    </source>
</reference>
<dbReference type="Pfam" id="PF00005">
    <property type="entry name" value="ABC_tran"/>
    <property type="match status" value="1"/>
</dbReference>
<evidence type="ECO:0000256" key="1">
    <source>
        <dbReference type="ARBA" id="ARBA00005417"/>
    </source>
</evidence>
<dbReference type="OrthoDB" id="9804819at2"/>
<keyword evidence="3" id="KW-0547">Nucleotide-binding</keyword>
<name>A0A1G6GIY7_9BACI</name>
<dbReference type="InterPro" id="IPR027417">
    <property type="entry name" value="P-loop_NTPase"/>
</dbReference>
<organism evidence="6 7">
    <name type="scientific">Shouchella lonarensis</name>
    <dbReference type="NCBI Taxonomy" id="1464122"/>
    <lineage>
        <taxon>Bacteria</taxon>
        <taxon>Bacillati</taxon>
        <taxon>Bacillota</taxon>
        <taxon>Bacilli</taxon>
        <taxon>Bacillales</taxon>
        <taxon>Bacillaceae</taxon>
        <taxon>Shouchella</taxon>
    </lineage>
</organism>
<keyword evidence="4 6" id="KW-0067">ATP-binding</keyword>
<dbReference type="EMBL" id="FMYM01000001">
    <property type="protein sequence ID" value="SDB81982.1"/>
    <property type="molecule type" value="Genomic_DNA"/>
</dbReference>
<dbReference type="PROSITE" id="PS00211">
    <property type="entry name" value="ABC_TRANSPORTER_1"/>
    <property type="match status" value="1"/>
</dbReference>
<dbReference type="PANTHER" id="PTHR43335">
    <property type="entry name" value="ABC TRANSPORTER, ATP-BINDING PROTEIN"/>
    <property type="match status" value="1"/>
</dbReference>
<evidence type="ECO:0000256" key="4">
    <source>
        <dbReference type="ARBA" id="ARBA00022840"/>
    </source>
</evidence>
<dbReference type="PROSITE" id="PS50893">
    <property type="entry name" value="ABC_TRANSPORTER_2"/>
    <property type="match status" value="1"/>
</dbReference>
<dbReference type="SMART" id="SM00382">
    <property type="entry name" value="AAA"/>
    <property type="match status" value="1"/>
</dbReference>
<feature type="domain" description="ABC transporter" evidence="5">
    <location>
        <begin position="5"/>
        <end position="234"/>
    </location>
</feature>
<protein>
    <submittedName>
        <fullName evidence="6">ABC-2 type transport system ATP-binding protein</fullName>
    </submittedName>
</protein>
<proteinExistence type="inferred from homology"/>
<sequence>MKHPLIVERLNKTMGNTHIIKDMSFALERGQIYGFLGPNGSGKTTTIRMIVSLIAADSGEVKIEGKSIRTEREEALPHIGAIVEDPDLYLYLTGKQNLIHYANMSVKPISRERINDVAKLVELDDAINKKVKTYSLGMKQRLGIAVSLLHEPSVLILDEPTNGLDPKGMRDLRDYLRRLARENGVTLFISSHQLSEVEMLCDRAIIIKDGHVVDEVDMSRSRSEEELYTIRLEVAPHAVAKKVLEAFGHVKSRDGELVIEKQRHTNIPSMIQALIEAGVDVFATNYQQRLEDAYFDLTEEKKERVS</sequence>
<accession>A0A1G6GIY7</accession>
<keyword evidence="7" id="KW-1185">Reference proteome</keyword>
<evidence type="ECO:0000256" key="2">
    <source>
        <dbReference type="ARBA" id="ARBA00022448"/>
    </source>
</evidence>
<dbReference type="SUPFAM" id="SSF52540">
    <property type="entry name" value="P-loop containing nucleoside triphosphate hydrolases"/>
    <property type="match status" value="1"/>
</dbReference>
<evidence type="ECO:0000313" key="6">
    <source>
        <dbReference type="EMBL" id="SDB81982.1"/>
    </source>
</evidence>
<dbReference type="PANTHER" id="PTHR43335:SF4">
    <property type="entry name" value="ABC TRANSPORTER, ATP-BINDING PROTEIN"/>
    <property type="match status" value="1"/>
</dbReference>
<dbReference type="AlphaFoldDB" id="A0A1G6GIY7"/>
<dbReference type="InterPro" id="IPR003593">
    <property type="entry name" value="AAA+_ATPase"/>
</dbReference>
<keyword evidence="2" id="KW-0813">Transport</keyword>
<dbReference type="Proteomes" id="UP000242662">
    <property type="component" value="Unassembled WGS sequence"/>
</dbReference>
<evidence type="ECO:0000313" key="7">
    <source>
        <dbReference type="Proteomes" id="UP000242662"/>
    </source>
</evidence>
<dbReference type="InterPro" id="IPR017871">
    <property type="entry name" value="ABC_transporter-like_CS"/>
</dbReference>
<dbReference type="STRING" id="1464122.SAMN05421737_101131"/>
<dbReference type="GO" id="GO:0005524">
    <property type="term" value="F:ATP binding"/>
    <property type="evidence" value="ECO:0007669"/>
    <property type="project" value="UniProtKB-KW"/>
</dbReference>
<dbReference type="Gene3D" id="3.40.50.300">
    <property type="entry name" value="P-loop containing nucleotide triphosphate hydrolases"/>
    <property type="match status" value="1"/>
</dbReference>
<dbReference type="GO" id="GO:0016887">
    <property type="term" value="F:ATP hydrolysis activity"/>
    <property type="evidence" value="ECO:0007669"/>
    <property type="project" value="InterPro"/>
</dbReference>
<dbReference type="InterPro" id="IPR003439">
    <property type="entry name" value="ABC_transporter-like_ATP-bd"/>
</dbReference>
<gene>
    <name evidence="6" type="ORF">SAMN05421737_101131</name>
</gene>
<evidence type="ECO:0000259" key="5">
    <source>
        <dbReference type="PROSITE" id="PS50893"/>
    </source>
</evidence>
<comment type="similarity">
    <text evidence="1">Belongs to the ABC transporter superfamily.</text>
</comment>